<dbReference type="InterPro" id="IPR011042">
    <property type="entry name" value="6-blade_b-propeller_TolB-like"/>
</dbReference>
<sequence length="823" mass="94362">MKKFLFCCLTLLLFAACQEETKAPSELFSFIPPNTSIILKSDNLKDLAASLKENEFLKANENSPVYERFQQQFKALQHIESFNESLLCFNKIGRKEIAITLLTEESININLDSIQDKKVETFKYDNSEIKKYTLASSETFSTQLNNIYVYSSSKLVLENIIRIYDNQLPQDPTLEKIYHAASEKHSVFIHQEEFNQVYPLLFPNGTTKFLQNFSDWTVLDLDIDEDEIHLNGVSSATIQDNRILNLFEGIEPQTNEMAEVVPNSAIGYFAFTYDNFEKLKSNLTEYKAKELAPLQNENFFNSIQEVGEVYFSDNTEAIILNSIDATISAEALLAYQDVNSEFRGVNIYNFPDQDNIFEAYQPLIKLNDLGFYAALDHYFIFADNVKTIENIIANYQNRTVLGNADAYKNSQDALSDESSILLVSINENLKKHLAYKVEEKLKEDVQQLKLNDFKVGALQFIYDNNFAHVNAILQKAKTNNSPQHISQINSIKFPEAIASRPQFIKNWGTKQMEIAVQDEANVLHVYNNTGELHWKKQLDSRIEGDIQQIDIYNNGRLQLMFATQNQVYILDRSGNVVKPFPLKFNNTITQELSIFDYDNNSKYRFVLTQGNEVMMFNKEGRKVKGFKFSKTDSELLQPPKHIRIGRKDYILVNEMNGTLHILSRTGDIRVPAKKDFSFSTNKWYQYKNLFTTTNMNGELIQINESGQITTKDLELTENHSFVANNETMVTFNENELSINGKKANLDYGLYTSPQLIEANNTNYIAITDTQTSKVYLFDTNANLIEGFPVYGNSEVSIANMDNRGKLELCVKGEDNSVLLYQMN</sequence>
<organism evidence="1 2">
    <name type="scientific">Mesonia mobilis</name>
    <dbReference type="NCBI Taxonomy" id="369791"/>
    <lineage>
        <taxon>Bacteria</taxon>
        <taxon>Pseudomonadati</taxon>
        <taxon>Bacteroidota</taxon>
        <taxon>Flavobacteriia</taxon>
        <taxon>Flavobacteriales</taxon>
        <taxon>Flavobacteriaceae</taxon>
        <taxon>Mesonia</taxon>
    </lineage>
</organism>
<dbReference type="EMBL" id="BMWY01000011">
    <property type="protein sequence ID" value="GGZ64730.1"/>
    <property type="molecule type" value="Genomic_DNA"/>
</dbReference>
<comment type="caution">
    <text evidence="1">The sequence shown here is derived from an EMBL/GenBank/DDBJ whole genome shotgun (WGS) entry which is preliminary data.</text>
</comment>
<reference evidence="2" key="1">
    <citation type="journal article" date="2019" name="Int. J. Syst. Evol. Microbiol.">
        <title>The Global Catalogue of Microorganisms (GCM) 10K type strain sequencing project: providing services to taxonomists for standard genome sequencing and annotation.</title>
        <authorList>
            <consortium name="The Broad Institute Genomics Platform"/>
            <consortium name="The Broad Institute Genome Sequencing Center for Infectious Disease"/>
            <person name="Wu L."/>
            <person name="Ma J."/>
        </authorList>
    </citation>
    <scope>NUCLEOTIDE SEQUENCE [LARGE SCALE GENOMIC DNA]</scope>
    <source>
        <strain evidence="2">KCTC 12708</strain>
    </source>
</reference>
<dbReference type="Gene3D" id="2.120.10.30">
    <property type="entry name" value="TolB, C-terminal domain"/>
    <property type="match status" value="1"/>
</dbReference>
<evidence type="ECO:0000313" key="2">
    <source>
        <dbReference type="Proteomes" id="UP000615593"/>
    </source>
</evidence>
<gene>
    <name evidence="1" type="ORF">GCM10008088_27780</name>
</gene>
<dbReference type="GeneID" id="94370445"/>
<dbReference type="InterPro" id="IPR011044">
    <property type="entry name" value="Quino_amine_DH_bsu"/>
</dbReference>
<accession>A0ABQ3C3Y6</accession>
<name>A0ABQ3C3Y6_9FLAO</name>
<dbReference type="Proteomes" id="UP000615593">
    <property type="component" value="Unassembled WGS sequence"/>
</dbReference>
<proteinExistence type="predicted"/>
<dbReference type="SUPFAM" id="SSF50969">
    <property type="entry name" value="YVTN repeat-like/Quinoprotein amine dehydrogenase"/>
    <property type="match status" value="1"/>
</dbReference>
<dbReference type="PROSITE" id="PS51257">
    <property type="entry name" value="PROKAR_LIPOPROTEIN"/>
    <property type="match status" value="1"/>
</dbReference>
<protein>
    <submittedName>
        <fullName evidence="1">Uncharacterized protein</fullName>
    </submittedName>
</protein>
<keyword evidence="2" id="KW-1185">Reference proteome</keyword>
<evidence type="ECO:0000313" key="1">
    <source>
        <dbReference type="EMBL" id="GGZ64730.1"/>
    </source>
</evidence>
<dbReference type="RefSeq" id="WP_027885701.1">
    <property type="nucleotide sequence ID" value="NZ_BMWY01000011.1"/>
</dbReference>